<reference evidence="1 2" key="1">
    <citation type="submission" date="2024-11" db="EMBL/GenBank/DDBJ databases">
        <title>Adaptive evolution of stress response genes in parasites aligns with host niche diversity.</title>
        <authorList>
            <person name="Hahn C."/>
            <person name="Resl P."/>
        </authorList>
    </citation>
    <scope>NUCLEOTIDE SEQUENCE [LARGE SCALE GENOMIC DNA]</scope>
    <source>
        <strain evidence="1">EGGRZ-B1_66</strain>
        <tissue evidence="1">Body</tissue>
    </source>
</reference>
<dbReference type="EMBL" id="JBJKFK010000366">
    <property type="protein sequence ID" value="KAL3317555.1"/>
    <property type="molecule type" value="Genomic_DNA"/>
</dbReference>
<accession>A0ABD2QDJ9</accession>
<evidence type="ECO:0000313" key="2">
    <source>
        <dbReference type="Proteomes" id="UP001626550"/>
    </source>
</evidence>
<gene>
    <name evidence="1" type="ORF">Ciccas_003785</name>
</gene>
<comment type="caution">
    <text evidence="1">The sequence shown here is derived from an EMBL/GenBank/DDBJ whole genome shotgun (WGS) entry which is preliminary data.</text>
</comment>
<protein>
    <submittedName>
        <fullName evidence="1">Uncharacterized protein</fullName>
    </submittedName>
</protein>
<name>A0ABD2QDJ9_9PLAT</name>
<proteinExistence type="predicted"/>
<dbReference type="AlphaFoldDB" id="A0ABD2QDJ9"/>
<dbReference type="Proteomes" id="UP001626550">
    <property type="component" value="Unassembled WGS sequence"/>
</dbReference>
<evidence type="ECO:0000313" key="1">
    <source>
        <dbReference type="EMBL" id="KAL3317555.1"/>
    </source>
</evidence>
<organism evidence="1 2">
    <name type="scientific">Cichlidogyrus casuarinus</name>
    <dbReference type="NCBI Taxonomy" id="1844966"/>
    <lineage>
        <taxon>Eukaryota</taxon>
        <taxon>Metazoa</taxon>
        <taxon>Spiralia</taxon>
        <taxon>Lophotrochozoa</taxon>
        <taxon>Platyhelminthes</taxon>
        <taxon>Monogenea</taxon>
        <taxon>Monopisthocotylea</taxon>
        <taxon>Dactylogyridea</taxon>
        <taxon>Ancyrocephalidae</taxon>
        <taxon>Cichlidogyrus</taxon>
    </lineage>
</organism>
<keyword evidence="2" id="KW-1185">Reference proteome</keyword>
<sequence>MIQTSNLTIHGLVNTKLLGQVKLSKIIKGSNIEFIGDICLRLENLLIKGRIYLPLLQMNSRGFRIANMIVCFSIELAKVLQPKHEPFSRLELGAFEAIKVVQWSGIELVHDEPAKTDQFSNMLVSAALEISSKTIRTRIESESRDFLKDFKFII</sequence>